<sequence length="362" mass="40362">MKYRIPGGFAVLSLMTHAAIENVMQRTATSYNGTAYVNHSLAELASNNESMLFNNETLMQILGNETSFLEEVTMEMWTEGLSPVKEIHVATTIIFLAGVVQVLMGVFRLQYLTSLFSEQVMSGFVVGGGVHVFFAQIGDVLAFLLYGKQCLAPWLDRAFLFPVPFELVLAIVGITATNYAELSRRHNIRVVGNIPTEFPPPSLPRFDLIPYIGLNAVAIAITAVAIHITVAKVVEKRYKYKVNHGQELYALGFVGVLSSFFPVFPVTSGFARSVVGAAVGGSTQTVWQCIKKWERSKVESFITIDQMNAQNNEEIFEKKLKAARRRWKKERKGEERCKLVIDCAGFPYVDYLGLETLKNVNI</sequence>
<comment type="subcellular location">
    <subcellularLocation>
        <location evidence="1">Membrane</location>
        <topology evidence="1">Multi-pass membrane protein</topology>
    </subcellularLocation>
</comment>
<evidence type="ECO:0000256" key="2">
    <source>
        <dbReference type="ARBA" id="ARBA00022692"/>
    </source>
</evidence>
<dbReference type="Pfam" id="PF00916">
    <property type="entry name" value="Sulfate_transp"/>
    <property type="match status" value="1"/>
</dbReference>
<accession>A0A2A2JSX7</accession>
<evidence type="ECO:0000256" key="4">
    <source>
        <dbReference type="ARBA" id="ARBA00023136"/>
    </source>
</evidence>
<dbReference type="STRING" id="2018661.A0A2A2JSX7"/>
<dbReference type="EMBL" id="LIAE01010240">
    <property type="protein sequence ID" value="PAV64758.1"/>
    <property type="molecule type" value="Genomic_DNA"/>
</dbReference>
<feature type="transmembrane region" description="Helical" evidence="5">
    <location>
        <begin position="121"/>
        <end position="146"/>
    </location>
</feature>
<dbReference type="InterPro" id="IPR001902">
    <property type="entry name" value="SLC26A/SulP_fam"/>
</dbReference>
<evidence type="ECO:0000256" key="1">
    <source>
        <dbReference type="ARBA" id="ARBA00004141"/>
    </source>
</evidence>
<keyword evidence="4 5" id="KW-0472">Membrane</keyword>
<dbReference type="InterPro" id="IPR011547">
    <property type="entry name" value="SLC26A/SulP_dom"/>
</dbReference>
<protein>
    <recommendedName>
        <fullName evidence="6">SLC26A/SulP transporter domain-containing protein</fullName>
    </recommendedName>
</protein>
<dbReference type="AlphaFoldDB" id="A0A2A2JSX7"/>
<keyword evidence="8" id="KW-1185">Reference proteome</keyword>
<feature type="transmembrane region" description="Helical" evidence="5">
    <location>
        <begin position="158"/>
        <end position="180"/>
    </location>
</feature>
<name>A0A2A2JSX7_9BILA</name>
<evidence type="ECO:0000313" key="7">
    <source>
        <dbReference type="EMBL" id="PAV64757.1"/>
    </source>
</evidence>
<gene>
    <name evidence="7" type="ORF">WR25_26247</name>
</gene>
<feature type="transmembrane region" description="Helical" evidence="5">
    <location>
        <begin position="87"/>
        <end position="109"/>
    </location>
</feature>
<evidence type="ECO:0000313" key="8">
    <source>
        <dbReference type="Proteomes" id="UP000218231"/>
    </source>
</evidence>
<dbReference type="EMBL" id="LIAE01010240">
    <property type="protein sequence ID" value="PAV64757.1"/>
    <property type="molecule type" value="Genomic_DNA"/>
</dbReference>
<dbReference type="GO" id="GO:0055085">
    <property type="term" value="P:transmembrane transport"/>
    <property type="evidence" value="ECO:0007669"/>
    <property type="project" value="InterPro"/>
</dbReference>
<comment type="caution">
    <text evidence="7">The sequence shown here is derived from an EMBL/GenBank/DDBJ whole genome shotgun (WGS) entry which is preliminary data.</text>
</comment>
<feature type="domain" description="SLC26A/SulP transporter" evidence="6">
    <location>
        <begin position="140"/>
        <end position="284"/>
    </location>
</feature>
<feature type="transmembrane region" description="Helical" evidence="5">
    <location>
        <begin position="208"/>
        <end position="228"/>
    </location>
</feature>
<organism evidence="7 8">
    <name type="scientific">Diploscapter pachys</name>
    <dbReference type="NCBI Taxonomy" id="2018661"/>
    <lineage>
        <taxon>Eukaryota</taxon>
        <taxon>Metazoa</taxon>
        <taxon>Ecdysozoa</taxon>
        <taxon>Nematoda</taxon>
        <taxon>Chromadorea</taxon>
        <taxon>Rhabditida</taxon>
        <taxon>Rhabditina</taxon>
        <taxon>Rhabditomorpha</taxon>
        <taxon>Rhabditoidea</taxon>
        <taxon>Rhabditidae</taxon>
        <taxon>Diploscapter</taxon>
    </lineage>
</organism>
<dbReference type="Proteomes" id="UP000218231">
    <property type="component" value="Unassembled WGS sequence"/>
</dbReference>
<proteinExistence type="predicted"/>
<dbReference type="PANTHER" id="PTHR11814">
    <property type="entry name" value="SULFATE TRANSPORTER"/>
    <property type="match status" value="1"/>
</dbReference>
<dbReference type="OrthoDB" id="288203at2759"/>
<keyword evidence="2 5" id="KW-0812">Transmembrane</keyword>
<reference evidence="7 8" key="1">
    <citation type="journal article" date="2017" name="Curr. Biol.">
        <title>Genome architecture and evolution of a unichromosomal asexual nematode.</title>
        <authorList>
            <person name="Fradin H."/>
            <person name="Zegar C."/>
            <person name="Gutwein M."/>
            <person name="Lucas J."/>
            <person name="Kovtun M."/>
            <person name="Corcoran D."/>
            <person name="Baugh L.R."/>
            <person name="Kiontke K."/>
            <person name="Gunsalus K."/>
            <person name="Fitch D.H."/>
            <person name="Piano F."/>
        </authorList>
    </citation>
    <scope>NUCLEOTIDE SEQUENCE [LARGE SCALE GENOMIC DNA]</scope>
    <source>
        <strain evidence="7">PF1309</strain>
    </source>
</reference>
<dbReference type="GO" id="GO:0016020">
    <property type="term" value="C:membrane"/>
    <property type="evidence" value="ECO:0007669"/>
    <property type="project" value="UniProtKB-SubCell"/>
</dbReference>
<keyword evidence="3 5" id="KW-1133">Transmembrane helix</keyword>
<evidence type="ECO:0000256" key="5">
    <source>
        <dbReference type="SAM" id="Phobius"/>
    </source>
</evidence>
<evidence type="ECO:0000259" key="6">
    <source>
        <dbReference type="Pfam" id="PF00916"/>
    </source>
</evidence>
<evidence type="ECO:0000256" key="3">
    <source>
        <dbReference type="ARBA" id="ARBA00022989"/>
    </source>
</evidence>
<feature type="transmembrane region" description="Helical" evidence="5">
    <location>
        <begin position="248"/>
        <end position="266"/>
    </location>
</feature>